<evidence type="ECO:0000259" key="9">
    <source>
        <dbReference type="SMART" id="SM00977"/>
    </source>
</evidence>
<dbReference type="SUPFAM" id="SSF56037">
    <property type="entry name" value="PheT/TilS domain"/>
    <property type="match status" value="1"/>
</dbReference>
<dbReference type="EMBL" id="CP073084">
    <property type="protein sequence ID" value="QUE53618.1"/>
    <property type="molecule type" value="Genomic_DNA"/>
</dbReference>
<keyword evidence="2 8" id="KW-0963">Cytoplasm</keyword>
<dbReference type="PANTHER" id="PTHR43033">
    <property type="entry name" value="TRNA(ILE)-LYSIDINE SYNTHASE-RELATED"/>
    <property type="match status" value="1"/>
</dbReference>
<keyword evidence="6 8" id="KW-0067">ATP-binding</keyword>
<dbReference type="Pfam" id="PF01171">
    <property type="entry name" value="ATP_bind_3"/>
    <property type="match status" value="1"/>
</dbReference>
<dbReference type="InterPro" id="IPR012796">
    <property type="entry name" value="Lysidine-tRNA-synth_C"/>
</dbReference>
<evidence type="ECO:0000256" key="1">
    <source>
        <dbReference type="ARBA" id="ARBA00004496"/>
    </source>
</evidence>
<dbReference type="GO" id="GO:0032267">
    <property type="term" value="F:tRNA(Ile)-lysidine synthase activity"/>
    <property type="evidence" value="ECO:0007669"/>
    <property type="project" value="UniProtKB-EC"/>
</dbReference>
<protein>
    <recommendedName>
        <fullName evidence="8">tRNA(Ile)-lysidine synthase</fullName>
        <ecNumber evidence="8">6.3.4.19</ecNumber>
    </recommendedName>
    <alternativeName>
        <fullName evidence="8">tRNA(Ile)-2-lysyl-cytidine synthase</fullName>
    </alternativeName>
    <alternativeName>
        <fullName evidence="8">tRNA(Ile)-lysidine synthetase</fullName>
    </alternativeName>
</protein>
<keyword evidence="5 8" id="KW-0547">Nucleotide-binding</keyword>
<dbReference type="PANTHER" id="PTHR43033:SF1">
    <property type="entry name" value="TRNA(ILE)-LYSIDINE SYNTHASE-RELATED"/>
    <property type="match status" value="1"/>
</dbReference>
<dbReference type="CDD" id="cd01992">
    <property type="entry name" value="TilS_N"/>
    <property type="match status" value="1"/>
</dbReference>
<evidence type="ECO:0000256" key="3">
    <source>
        <dbReference type="ARBA" id="ARBA00022598"/>
    </source>
</evidence>
<dbReference type="SMART" id="SM00977">
    <property type="entry name" value="TilS_C"/>
    <property type="match status" value="1"/>
</dbReference>
<comment type="catalytic activity">
    <reaction evidence="7 8">
        <text>cytidine(34) in tRNA(Ile2) + L-lysine + ATP = lysidine(34) in tRNA(Ile2) + AMP + diphosphate + H(+)</text>
        <dbReference type="Rhea" id="RHEA:43744"/>
        <dbReference type="Rhea" id="RHEA-COMP:10625"/>
        <dbReference type="Rhea" id="RHEA-COMP:10670"/>
        <dbReference type="ChEBI" id="CHEBI:15378"/>
        <dbReference type="ChEBI" id="CHEBI:30616"/>
        <dbReference type="ChEBI" id="CHEBI:32551"/>
        <dbReference type="ChEBI" id="CHEBI:33019"/>
        <dbReference type="ChEBI" id="CHEBI:82748"/>
        <dbReference type="ChEBI" id="CHEBI:83665"/>
        <dbReference type="ChEBI" id="CHEBI:456215"/>
        <dbReference type="EC" id="6.3.4.19"/>
    </reaction>
</comment>
<dbReference type="InterPro" id="IPR014729">
    <property type="entry name" value="Rossmann-like_a/b/a_fold"/>
</dbReference>
<feature type="binding site" evidence="8">
    <location>
        <begin position="27"/>
        <end position="32"/>
    </location>
    <ligand>
        <name>ATP</name>
        <dbReference type="ChEBI" id="CHEBI:30616"/>
    </ligand>
</feature>
<dbReference type="Proteomes" id="UP000677616">
    <property type="component" value="Chromosome"/>
</dbReference>
<dbReference type="NCBIfam" id="TIGR02432">
    <property type="entry name" value="lysidine_TilS_N"/>
    <property type="match status" value="1"/>
</dbReference>
<dbReference type="RefSeq" id="WP_212569791.1">
    <property type="nucleotide sequence ID" value="NZ_CP073084.1"/>
</dbReference>
<comment type="function">
    <text evidence="8">Ligates lysine onto the cytidine present at position 34 of the AUA codon-specific tRNA(Ile) that contains the anticodon CAU, in an ATP-dependent manner. Cytidine is converted to lysidine, thus changing the amino acid specificity of the tRNA from methionine to isoleucine.</text>
</comment>
<comment type="subcellular location">
    <subcellularLocation>
        <location evidence="1 8">Cytoplasm</location>
    </subcellularLocation>
</comment>
<gene>
    <name evidence="8 10" type="primary">tilS</name>
    <name evidence="10" type="ORF">INT76_07170</name>
</gene>
<comment type="domain">
    <text evidence="8">The N-terminal region contains the highly conserved SGGXDS motif, predicted to be a P-loop motif involved in ATP binding.</text>
</comment>
<comment type="similarity">
    <text evidence="8">Belongs to the tRNA(Ile)-lysidine synthase family.</text>
</comment>
<evidence type="ECO:0000256" key="5">
    <source>
        <dbReference type="ARBA" id="ARBA00022741"/>
    </source>
</evidence>
<evidence type="ECO:0000256" key="2">
    <source>
        <dbReference type="ARBA" id="ARBA00022490"/>
    </source>
</evidence>
<reference evidence="10 11" key="1">
    <citation type="submission" date="2021-04" db="EMBL/GenBank/DDBJ databases">
        <title>Complete genome sequence of a novel Streptococcus species.</title>
        <authorList>
            <person name="Teng J.L.L."/>
        </authorList>
    </citation>
    <scope>NUCLEOTIDE SEQUENCE [LARGE SCALE GENOMIC DNA]</scope>
    <source>
        <strain evidence="10 11">HKU75</strain>
    </source>
</reference>
<evidence type="ECO:0000256" key="7">
    <source>
        <dbReference type="ARBA" id="ARBA00048539"/>
    </source>
</evidence>
<dbReference type="InterPro" id="IPR012094">
    <property type="entry name" value="tRNA_Ile_lys_synt"/>
</dbReference>
<evidence type="ECO:0000313" key="11">
    <source>
        <dbReference type="Proteomes" id="UP000677616"/>
    </source>
</evidence>
<sequence length="423" mass="49633">MMNNRFLKVAQDGHFFDKHKKVLVAVSGGKDSMNLLHLLFRLQKELEINLGLVHVNHKQRPEADQEEEYLRNWAREQELPFYSTAFTDSFSEQKARKFRYQFFQKVMQEEGYSALVTAHHADDQAETIFMRLLRGSRWMHLSGIQAVQKFADGELIRPLLSFSKTELEDLFHFEDESNDSLIYFRNRVRHAYLPLMQQENPQFSKQLLEFGKEQHLLHQALLDLSAGIDLTNLQVFRQQTEAVQYVLLQLYLEKFPDLQLSKSQFDMVMAILRTKANYRHKLKSGYYLIKDYERFSITKILPQTDTFSESYMIKSEGIVEIGRFLVSLNQPLEGAQQVINLEPDKPILIRKRQAGDTILLHQVNKKLRRLFIDKKISQTRREEPIVVEQDGKIYGILDIAISDLSKSLKNDIIKATLYIKMKE</sequence>
<dbReference type="NCBIfam" id="TIGR02433">
    <property type="entry name" value="lysidine_TilS_C"/>
    <property type="match status" value="1"/>
</dbReference>
<dbReference type="Gene3D" id="3.40.50.620">
    <property type="entry name" value="HUPs"/>
    <property type="match status" value="1"/>
</dbReference>
<keyword evidence="11" id="KW-1185">Reference proteome</keyword>
<evidence type="ECO:0000256" key="4">
    <source>
        <dbReference type="ARBA" id="ARBA00022694"/>
    </source>
</evidence>
<dbReference type="EC" id="6.3.4.19" evidence="8"/>
<evidence type="ECO:0000313" key="10">
    <source>
        <dbReference type="EMBL" id="QUE53618.1"/>
    </source>
</evidence>
<proteinExistence type="inferred from homology"/>
<dbReference type="SUPFAM" id="SSF52402">
    <property type="entry name" value="Adenine nucleotide alpha hydrolases-like"/>
    <property type="match status" value="1"/>
</dbReference>
<keyword evidence="4 8" id="KW-0819">tRNA processing</keyword>
<name>A0ABX7YIT4_9STRE</name>
<evidence type="ECO:0000256" key="6">
    <source>
        <dbReference type="ARBA" id="ARBA00022840"/>
    </source>
</evidence>
<organism evidence="10 11">
    <name type="scientific">Streptococcus oriscaviae</name>
    <dbReference type="NCBI Taxonomy" id="2781599"/>
    <lineage>
        <taxon>Bacteria</taxon>
        <taxon>Bacillati</taxon>
        <taxon>Bacillota</taxon>
        <taxon>Bacilli</taxon>
        <taxon>Lactobacillales</taxon>
        <taxon>Streptococcaceae</taxon>
        <taxon>Streptococcus</taxon>
    </lineage>
</organism>
<dbReference type="HAMAP" id="MF_01161">
    <property type="entry name" value="tRNA_Ile_lys_synt"/>
    <property type="match status" value="1"/>
</dbReference>
<dbReference type="InterPro" id="IPR011063">
    <property type="entry name" value="TilS/TtcA_N"/>
</dbReference>
<keyword evidence="3 8" id="KW-0436">Ligase</keyword>
<accession>A0ABX7YIT4</accession>
<evidence type="ECO:0000256" key="8">
    <source>
        <dbReference type="HAMAP-Rule" id="MF_01161"/>
    </source>
</evidence>
<feature type="domain" description="Lysidine-tRNA(Ile) synthetase C-terminal" evidence="9">
    <location>
        <begin position="347"/>
        <end position="415"/>
    </location>
</feature>
<dbReference type="InterPro" id="IPR012795">
    <property type="entry name" value="tRNA_Ile_lys_synt_N"/>
</dbReference>